<dbReference type="EMBL" id="LAZR01004851">
    <property type="protein sequence ID" value="KKN05029.1"/>
    <property type="molecule type" value="Genomic_DNA"/>
</dbReference>
<comment type="caution">
    <text evidence="1">The sequence shown here is derived from an EMBL/GenBank/DDBJ whole genome shotgun (WGS) entry which is preliminary data.</text>
</comment>
<evidence type="ECO:0000313" key="1">
    <source>
        <dbReference type="EMBL" id="KKN05029.1"/>
    </source>
</evidence>
<dbReference type="AlphaFoldDB" id="A0A0F9MGL2"/>
<name>A0A0F9MGL2_9ZZZZ</name>
<accession>A0A0F9MGL2</accession>
<gene>
    <name evidence="1" type="ORF">LCGC14_1091390</name>
</gene>
<reference evidence="1" key="1">
    <citation type="journal article" date="2015" name="Nature">
        <title>Complex archaea that bridge the gap between prokaryotes and eukaryotes.</title>
        <authorList>
            <person name="Spang A."/>
            <person name="Saw J.H."/>
            <person name="Jorgensen S.L."/>
            <person name="Zaremba-Niedzwiedzka K."/>
            <person name="Martijn J."/>
            <person name="Lind A.E."/>
            <person name="van Eijk R."/>
            <person name="Schleper C."/>
            <person name="Guy L."/>
            <person name="Ettema T.J."/>
        </authorList>
    </citation>
    <scope>NUCLEOTIDE SEQUENCE</scope>
</reference>
<dbReference type="PANTHER" id="PTHR39290:SF6">
    <property type="entry name" value="S-ADENOSYL-L-METHIONINE-DEPENDENT METHYLTRANSFERASES SUPERFAMILY PROTEIN"/>
    <property type="match status" value="1"/>
</dbReference>
<proteinExistence type="predicted"/>
<protein>
    <recommendedName>
        <fullName evidence="2">Methyltransferase type 11 domain-containing protein</fullName>
    </recommendedName>
</protein>
<dbReference type="PANTHER" id="PTHR39290">
    <property type="entry name" value="C3H1-TYPE DOMAIN-CONTAINING PROTEIN-RELATED"/>
    <property type="match status" value="1"/>
</dbReference>
<organism evidence="1">
    <name type="scientific">marine sediment metagenome</name>
    <dbReference type="NCBI Taxonomy" id="412755"/>
    <lineage>
        <taxon>unclassified sequences</taxon>
        <taxon>metagenomes</taxon>
        <taxon>ecological metagenomes</taxon>
    </lineage>
</organism>
<evidence type="ECO:0008006" key="2">
    <source>
        <dbReference type="Google" id="ProtNLM"/>
    </source>
</evidence>
<sequence>MPYDALDDRRMVLTKKYAWAIPNDTALSAIRSQTPLIEIGAGKGYWASLLDVDIICYDIAPDGNRWCDPGYYYPVAKGGPEQILAHPDRTLMLCWPPYNNSMASECLKVYTGNVLIYIGEGGGGCTGDSDFWNLIQESWEEEDYLVLPQWCGLHDGLYIFKRDA</sequence>